<evidence type="ECO:0000256" key="1">
    <source>
        <dbReference type="SAM" id="Phobius"/>
    </source>
</evidence>
<keyword evidence="1" id="KW-0812">Transmembrane</keyword>
<keyword evidence="1" id="KW-0472">Membrane</keyword>
<keyword evidence="3" id="KW-1185">Reference proteome</keyword>
<feature type="transmembrane region" description="Helical" evidence="1">
    <location>
        <begin position="74"/>
        <end position="91"/>
    </location>
</feature>
<proteinExistence type="predicted"/>
<feature type="transmembrane region" description="Helical" evidence="1">
    <location>
        <begin position="97"/>
        <end position="115"/>
    </location>
</feature>
<comment type="caution">
    <text evidence="2">The sequence shown here is derived from an EMBL/GenBank/DDBJ whole genome shotgun (WGS) entry which is preliminary data.</text>
</comment>
<protein>
    <submittedName>
        <fullName evidence="2">Uncharacterized protein</fullName>
    </submittedName>
</protein>
<reference evidence="2 3" key="1">
    <citation type="submission" date="2019-03" db="EMBL/GenBank/DDBJ databases">
        <title>Genomic Encyclopedia of Archaeal and Bacterial Type Strains, Phase II (KMG-II): from individual species to whole genera.</title>
        <authorList>
            <person name="Goeker M."/>
        </authorList>
    </citation>
    <scope>NUCLEOTIDE SEQUENCE [LARGE SCALE GENOMIC DNA]</scope>
    <source>
        <strain evidence="2 3">DSM 24782</strain>
    </source>
</reference>
<organism evidence="2 3">
    <name type="scientific">Amnibacterium kyonggiense</name>
    <dbReference type="NCBI Taxonomy" id="595671"/>
    <lineage>
        <taxon>Bacteria</taxon>
        <taxon>Bacillati</taxon>
        <taxon>Actinomycetota</taxon>
        <taxon>Actinomycetes</taxon>
        <taxon>Micrococcales</taxon>
        <taxon>Microbacteriaceae</taxon>
        <taxon>Amnibacterium</taxon>
    </lineage>
</organism>
<evidence type="ECO:0000313" key="3">
    <source>
        <dbReference type="Proteomes" id="UP000295344"/>
    </source>
</evidence>
<evidence type="ECO:0000313" key="2">
    <source>
        <dbReference type="EMBL" id="TDS74494.1"/>
    </source>
</evidence>
<feature type="transmembrane region" description="Helical" evidence="1">
    <location>
        <begin position="122"/>
        <end position="142"/>
    </location>
</feature>
<sequence length="165" mass="17745">MPDPNALSLGLRAHRFLFLGFTALSALGMTSTSLWPGFHWQPVGVDATTTAALVTASTFTTVRKIPAADERKVAMINFAPVAALIVVGLWAQEATFAFHLIATLAAAVIFTIGATRSIWRSALFMSLASAAVLAIALMSLIAVYRPHVHIPLILINPIFMIRTLF</sequence>
<accession>A0A4R7FIR9</accession>
<feature type="transmembrane region" description="Helical" evidence="1">
    <location>
        <begin position="16"/>
        <end position="37"/>
    </location>
</feature>
<keyword evidence="1" id="KW-1133">Transmembrane helix</keyword>
<dbReference type="EMBL" id="SOAM01000005">
    <property type="protein sequence ID" value="TDS74494.1"/>
    <property type="molecule type" value="Genomic_DNA"/>
</dbReference>
<name>A0A4R7FIR9_9MICO</name>
<dbReference type="AlphaFoldDB" id="A0A4R7FIR9"/>
<dbReference type="Proteomes" id="UP000295344">
    <property type="component" value="Unassembled WGS sequence"/>
</dbReference>
<gene>
    <name evidence="2" type="ORF">CLV52_3677</name>
</gene>